<name>A0A1U7M6G0_TISCR</name>
<proteinExistence type="predicted"/>
<dbReference type="EMBL" id="LTDM01000015">
    <property type="protein sequence ID" value="OLS02865.1"/>
    <property type="molecule type" value="Genomic_DNA"/>
</dbReference>
<evidence type="ECO:0000313" key="1">
    <source>
        <dbReference type="EMBL" id="OLS02865.1"/>
    </source>
</evidence>
<sequence length="130" mass="14651">MKKKMLVNLIIIAGISVIYGGITYADALKDGLEMYLQDPKLDFLGRNYDKMFFELLEGEDPTIIDKIKAIPNDFITIPLQAKCNWKMATQKTNALTYGSMGYLNGLKTALGTKEFNKIIIYLFKLASSIK</sequence>
<organism evidence="1 2">
    <name type="scientific">Tissierella creatinophila DSM 6911</name>
    <dbReference type="NCBI Taxonomy" id="1123403"/>
    <lineage>
        <taxon>Bacteria</taxon>
        <taxon>Bacillati</taxon>
        <taxon>Bacillota</taxon>
        <taxon>Tissierellia</taxon>
        <taxon>Tissierellales</taxon>
        <taxon>Tissierellaceae</taxon>
        <taxon>Tissierella</taxon>
    </lineage>
</organism>
<accession>A0A1U7M6G0</accession>
<dbReference type="AlphaFoldDB" id="A0A1U7M6G0"/>
<comment type="caution">
    <text evidence="1">The sequence shown here is derived from an EMBL/GenBank/DDBJ whole genome shotgun (WGS) entry which is preliminary data.</text>
</comment>
<keyword evidence="2" id="KW-1185">Reference proteome</keyword>
<reference evidence="1 2" key="1">
    <citation type="submission" date="2016-02" db="EMBL/GenBank/DDBJ databases">
        <title>Genome sequence of Tissierella creatinophila DSM 6911.</title>
        <authorList>
            <person name="Poehlein A."/>
            <person name="Daniel R."/>
        </authorList>
    </citation>
    <scope>NUCLEOTIDE SEQUENCE [LARGE SCALE GENOMIC DNA]</scope>
    <source>
        <strain evidence="1 2">DSM 6911</strain>
    </source>
</reference>
<gene>
    <name evidence="1" type="ORF">TICRE_11380</name>
</gene>
<protein>
    <submittedName>
        <fullName evidence="1">Uncharacterized protein</fullName>
    </submittedName>
</protein>
<dbReference type="RefSeq" id="WP_075725999.1">
    <property type="nucleotide sequence ID" value="NZ_LTDM01000015.1"/>
</dbReference>
<evidence type="ECO:0000313" key="2">
    <source>
        <dbReference type="Proteomes" id="UP000186112"/>
    </source>
</evidence>
<dbReference type="Proteomes" id="UP000186112">
    <property type="component" value="Unassembled WGS sequence"/>
</dbReference>